<sequence length="80" mass="8910">MENNKQENKKNFAFGKRNYIIMTIGLIILAAGYILLSGGGSKDPDYFNEALFNARRLVVAPLLIMAGLIVEVYAIMTKNK</sequence>
<proteinExistence type="predicted"/>
<keyword evidence="1" id="KW-0812">Transmembrane</keyword>
<dbReference type="Pfam" id="PF11297">
    <property type="entry name" value="DUF3098"/>
    <property type="match status" value="1"/>
</dbReference>
<accession>A0A9D1RHR5</accession>
<comment type="caution">
    <text evidence="2">The sequence shown here is derived from an EMBL/GenBank/DDBJ whole genome shotgun (WGS) entry which is preliminary data.</text>
</comment>
<dbReference type="Proteomes" id="UP000824267">
    <property type="component" value="Unassembled WGS sequence"/>
</dbReference>
<name>A0A9D1RHR5_9BACT</name>
<feature type="transmembrane region" description="Helical" evidence="1">
    <location>
        <begin position="20"/>
        <end position="38"/>
    </location>
</feature>
<evidence type="ECO:0000256" key="1">
    <source>
        <dbReference type="SAM" id="Phobius"/>
    </source>
</evidence>
<keyword evidence="1" id="KW-1133">Transmembrane helix</keyword>
<dbReference type="AlphaFoldDB" id="A0A9D1RHR5"/>
<dbReference type="InterPro" id="IPR021448">
    <property type="entry name" value="DUF3098"/>
</dbReference>
<gene>
    <name evidence="2" type="ORF">IAC47_07685</name>
</gene>
<reference evidence="2" key="1">
    <citation type="journal article" date="2021" name="PeerJ">
        <title>Extensive microbial diversity within the chicken gut microbiome revealed by metagenomics and culture.</title>
        <authorList>
            <person name="Gilroy R."/>
            <person name="Ravi A."/>
            <person name="Getino M."/>
            <person name="Pursley I."/>
            <person name="Horton D.L."/>
            <person name="Alikhan N.F."/>
            <person name="Baker D."/>
            <person name="Gharbi K."/>
            <person name="Hall N."/>
            <person name="Watson M."/>
            <person name="Adriaenssens E.M."/>
            <person name="Foster-Nyarko E."/>
            <person name="Jarju S."/>
            <person name="Secka A."/>
            <person name="Antonio M."/>
            <person name="Oren A."/>
            <person name="Chaudhuri R.R."/>
            <person name="La Ragione R."/>
            <person name="Hildebrand F."/>
            <person name="Pallen M.J."/>
        </authorList>
    </citation>
    <scope>NUCLEOTIDE SEQUENCE</scope>
    <source>
        <strain evidence="2">Gambia16-930</strain>
    </source>
</reference>
<organism evidence="2 3">
    <name type="scientific">Candidatus Onthomorpha intestinigallinarum</name>
    <dbReference type="NCBI Taxonomy" id="2840880"/>
    <lineage>
        <taxon>Bacteria</taxon>
        <taxon>Pseudomonadati</taxon>
        <taxon>Bacteroidota</taxon>
        <taxon>Bacteroidia</taxon>
        <taxon>Bacteroidales</taxon>
        <taxon>Candidatus Onthomorpha</taxon>
    </lineage>
</organism>
<evidence type="ECO:0000313" key="3">
    <source>
        <dbReference type="Proteomes" id="UP000824267"/>
    </source>
</evidence>
<protein>
    <submittedName>
        <fullName evidence="2">DUF3098 domain-containing protein</fullName>
    </submittedName>
</protein>
<dbReference type="EMBL" id="DXGG01000240">
    <property type="protein sequence ID" value="HIW88129.1"/>
    <property type="molecule type" value="Genomic_DNA"/>
</dbReference>
<feature type="transmembrane region" description="Helical" evidence="1">
    <location>
        <begin position="58"/>
        <end position="76"/>
    </location>
</feature>
<evidence type="ECO:0000313" key="2">
    <source>
        <dbReference type="EMBL" id="HIW88129.1"/>
    </source>
</evidence>
<keyword evidence="1" id="KW-0472">Membrane</keyword>
<reference evidence="2" key="2">
    <citation type="submission" date="2021-04" db="EMBL/GenBank/DDBJ databases">
        <authorList>
            <person name="Gilroy R."/>
        </authorList>
    </citation>
    <scope>NUCLEOTIDE SEQUENCE</scope>
    <source>
        <strain evidence="2">Gambia16-930</strain>
    </source>
</reference>